<keyword evidence="3" id="KW-0804">Transcription</keyword>
<evidence type="ECO:0000256" key="1">
    <source>
        <dbReference type="ARBA" id="ARBA00004123"/>
    </source>
</evidence>
<dbReference type="Pfam" id="PF11221">
    <property type="entry name" value="Med21"/>
    <property type="match status" value="1"/>
</dbReference>
<dbReference type="Gene3D" id="6.10.280.10">
    <property type="entry name" value="Mediator complex, subunit Med21"/>
    <property type="match status" value="1"/>
</dbReference>
<evidence type="ECO:0000313" key="8">
    <source>
        <dbReference type="Proteomes" id="UP000221165"/>
    </source>
</evidence>
<dbReference type="InterPro" id="IPR037212">
    <property type="entry name" value="Med7/Med21-like"/>
</dbReference>
<keyword evidence="2" id="KW-0805">Transcription regulation</keyword>
<feature type="coiled-coil region" evidence="5">
    <location>
        <begin position="109"/>
        <end position="143"/>
    </location>
</feature>
<keyword evidence="5" id="KW-0175">Coiled coil</keyword>
<dbReference type="RefSeq" id="XP_067921986.1">
    <property type="nucleotide sequence ID" value="XM_068066038.1"/>
</dbReference>
<dbReference type="VEuPathDB" id="ToxoDB:CSUI_005871"/>
<dbReference type="Proteomes" id="UP000221165">
    <property type="component" value="Unassembled WGS sequence"/>
</dbReference>
<dbReference type="AlphaFoldDB" id="A0A2C6KWG1"/>
<feature type="compositionally biased region" description="Polar residues" evidence="6">
    <location>
        <begin position="59"/>
        <end position="72"/>
    </location>
</feature>
<reference evidence="7 8" key="1">
    <citation type="journal article" date="2017" name="Int. J. Parasitol.">
        <title>The genome of the protozoan parasite Cystoisospora suis and a reverse vaccinology approach to identify vaccine candidates.</title>
        <authorList>
            <person name="Palmieri N."/>
            <person name="Shrestha A."/>
            <person name="Ruttkowski B."/>
            <person name="Beck T."/>
            <person name="Vogl C."/>
            <person name="Tomley F."/>
            <person name="Blake D.P."/>
            <person name="Joachim A."/>
        </authorList>
    </citation>
    <scope>NUCLEOTIDE SEQUENCE [LARGE SCALE GENOMIC DNA]</scope>
    <source>
        <strain evidence="7 8">Wien I</strain>
    </source>
</reference>
<evidence type="ECO:0000313" key="7">
    <source>
        <dbReference type="EMBL" id="PHJ20296.1"/>
    </source>
</evidence>
<dbReference type="OrthoDB" id="333334at2759"/>
<dbReference type="SUPFAM" id="SSF140718">
    <property type="entry name" value="Mediator hinge subcomplex-like"/>
    <property type="match status" value="1"/>
</dbReference>
<dbReference type="InterPro" id="IPR021384">
    <property type="entry name" value="Mediator_Med21"/>
</dbReference>
<gene>
    <name evidence="7" type="ORF">CSUI_005871</name>
</gene>
<dbReference type="EMBL" id="MIGC01002898">
    <property type="protein sequence ID" value="PHJ20296.1"/>
    <property type="molecule type" value="Genomic_DNA"/>
</dbReference>
<sequence length="161" mass="17986">MFPGTTPPFPSPQASDPITRLQLLLSNFSSHLYDVVQQVPELAPARPFFPGPCSRPDQHTSMKTGQPSSESAGESRVSDWLLRSANNVATIMQAIETEMERLPSSNRKLEDVYQRIAFLEEQNAHAAEELRALSNQASEVRNVVRCKLRHALTEDTNIQVD</sequence>
<evidence type="ECO:0000256" key="5">
    <source>
        <dbReference type="SAM" id="Coils"/>
    </source>
</evidence>
<dbReference type="GeneID" id="94429249"/>
<dbReference type="GO" id="GO:0016592">
    <property type="term" value="C:mediator complex"/>
    <property type="evidence" value="ECO:0007669"/>
    <property type="project" value="InterPro"/>
</dbReference>
<evidence type="ECO:0000256" key="2">
    <source>
        <dbReference type="ARBA" id="ARBA00023015"/>
    </source>
</evidence>
<feature type="region of interest" description="Disordered" evidence="6">
    <location>
        <begin position="47"/>
        <end position="78"/>
    </location>
</feature>
<keyword evidence="4" id="KW-0539">Nucleus</keyword>
<accession>A0A2C6KWG1</accession>
<organism evidence="7 8">
    <name type="scientific">Cystoisospora suis</name>
    <dbReference type="NCBI Taxonomy" id="483139"/>
    <lineage>
        <taxon>Eukaryota</taxon>
        <taxon>Sar</taxon>
        <taxon>Alveolata</taxon>
        <taxon>Apicomplexa</taxon>
        <taxon>Conoidasida</taxon>
        <taxon>Coccidia</taxon>
        <taxon>Eucoccidiorida</taxon>
        <taxon>Eimeriorina</taxon>
        <taxon>Sarcocystidae</taxon>
        <taxon>Cystoisospora</taxon>
    </lineage>
</organism>
<protein>
    <submittedName>
        <fullName evidence="7">Mediator complex subunit med21</fullName>
    </submittedName>
</protein>
<name>A0A2C6KWG1_9APIC</name>
<evidence type="ECO:0000256" key="6">
    <source>
        <dbReference type="SAM" id="MobiDB-lite"/>
    </source>
</evidence>
<comment type="subcellular location">
    <subcellularLocation>
        <location evidence="1">Nucleus</location>
    </subcellularLocation>
</comment>
<comment type="caution">
    <text evidence="7">The sequence shown here is derived from an EMBL/GenBank/DDBJ whole genome shotgun (WGS) entry which is preliminary data.</text>
</comment>
<keyword evidence="8" id="KW-1185">Reference proteome</keyword>
<proteinExistence type="predicted"/>
<evidence type="ECO:0000256" key="4">
    <source>
        <dbReference type="ARBA" id="ARBA00023242"/>
    </source>
</evidence>
<evidence type="ECO:0000256" key="3">
    <source>
        <dbReference type="ARBA" id="ARBA00023163"/>
    </source>
</evidence>